<gene>
    <name evidence="2" type="ORF">LPB072_11610</name>
</gene>
<dbReference type="KEGG" id="hyl:LPB072_11610"/>
<sequence>MTWSGGLASAQTDTMGVVSATLSAAPSCLSYRVTGVCFFLRCTMYGCTVETSIRVSHYMPDVVVSSFNDQYIHPWRDVGGAVSKIGEKVGTAEISQPLDASGNTGEANQSTAEPTTNKSADAIGNPVVLANNVSTNLVVPGVSELMSFPSTLPQIMAEWAQAPASLISNVPDAVAGWMRNPSSLMSTVSGAGNLVGGMMPDIGSMGPTASSTGNQSNFQGQIEQFRTMLEGATSAAGSSGGGGSNEFLCPSSADAFGVYFQSDADSYFWRSIIPLELLYVGSWLPGYKEVSKSGGLTTWGSIYPRSGELVQQHPVKASAVFAKRVSTIILNPAQPHIYTRLKGKSPNSYIWFAQVADPKFSMVYPTASGCTTFGDNDSVSLTSYGDGRTTATNGHVWNLWTRYECCKRKTEIYLFAVP</sequence>
<protein>
    <recommendedName>
        <fullName evidence="4">Integrating conjugative element protein</fullName>
    </recommendedName>
</protein>
<evidence type="ECO:0008006" key="4">
    <source>
        <dbReference type="Google" id="ProtNLM"/>
    </source>
</evidence>
<dbReference type="Proteomes" id="UP000185680">
    <property type="component" value="Chromosome"/>
</dbReference>
<evidence type="ECO:0000313" key="3">
    <source>
        <dbReference type="Proteomes" id="UP000185680"/>
    </source>
</evidence>
<name>A0A1D8NWH7_9BURK</name>
<dbReference type="STRING" id="1763535.LPB072_11610"/>
<dbReference type="Pfam" id="PF06834">
    <property type="entry name" value="TraU"/>
    <property type="match status" value="2"/>
</dbReference>
<evidence type="ECO:0000256" key="1">
    <source>
        <dbReference type="SAM" id="MobiDB-lite"/>
    </source>
</evidence>
<organism evidence="2 3">
    <name type="scientific">Hydrogenophaga crassostreae</name>
    <dbReference type="NCBI Taxonomy" id="1763535"/>
    <lineage>
        <taxon>Bacteria</taxon>
        <taxon>Pseudomonadati</taxon>
        <taxon>Pseudomonadota</taxon>
        <taxon>Betaproteobacteria</taxon>
        <taxon>Burkholderiales</taxon>
        <taxon>Comamonadaceae</taxon>
        <taxon>Hydrogenophaga</taxon>
    </lineage>
</organism>
<accession>A0A1D8NWH7</accession>
<evidence type="ECO:0000313" key="2">
    <source>
        <dbReference type="EMBL" id="AOW13403.1"/>
    </source>
</evidence>
<reference evidence="2 3" key="1">
    <citation type="submission" date="2016-10" db="EMBL/GenBank/DDBJ databases">
        <title>Hydorgenophaga sp. LPB0072 isolated from gastropod.</title>
        <authorList>
            <person name="Kim E."/>
            <person name="Yi H."/>
        </authorList>
    </citation>
    <scope>NUCLEOTIDE SEQUENCE [LARGE SCALE GENOMIC DNA]</scope>
    <source>
        <strain evidence="2 3">LPB0072</strain>
    </source>
</reference>
<dbReference type="AlphaFoldDB" id="A0A1D8NWH7"/>
<feature type="region of interest" description="Disordered" evidence="1">
    <location>
        <begin position="93"/>
        <end position="120"/>
    </location>
</feature>
<proteinExistence type="predicted"/>
<dbReference type="InterPro" id="IPR009649">
    <property type="entry name" value="TraU"/>
</dbReference>
<feature type="compositionally biased region" description="Polar residues" evidence="1">
    <location>
        <begin position="101"/>
        <end position="119"/>
    </location>
</feature>
<dbReference type="EMBL" id="CP017476">
    <property type="protein sequence ID" value="AOW13403.1"/>
    <property type="molecule type" value="Genomic_DNA"/>
</dbReference>